<gene>
    <name evidence="7" type="ORF">P154DRAFT_381170</name>
</gene>
<dbReference type="PANTHER" id="PTHR23112">
    <property type="entry name" value="G PROTEIN-COUPLED RECEPTOR 157-RELATED"/>
    <property type="match status" value="1"/>
</dbReference>
<feature type="non-terminal residue" evidence="7">
    <location>
        <position position="160"/>
    </location>
</feature>
<evidence type="ECO:0000256" key="1">
    <source>
        <dbReference type="ARBA" id="ARBA00004141"/>
    </source>
</evidence>
<dbReference type="GO" id="GO:0007189">
    <property type="term" value="P:adenylate cyclase-activating G protein-coupled receptor signaling pathway"/>
    <property type="evidence" value="ECO:0007669"/>
    <property type="project" value="TreeGrafter"/>
</dbReference>
<evidence type="ECO:0000259" key="6">
    <source>
        <dbReference type="Pfam" id="PF11710"/>
    </source>
</evidence>
<organism evidence="7 8">
    <name type="scientific">Amniculicola lignicola CBS 123094</name>
    <dbReference type="NCBI Taxonomy" id="1392246"/>
    <lineage>
        <taxon>Eukaryota</taxon>
        <taxon>Fungi</taxon>
        <taxon>Dikarya</taxon>
        <taxon>Ascomycota</taxon>
        <taxon>Pezizomycotina</taxon>
        <taxon>Dothideomycetes</taxon>
        <taxon>Pleosporomycetidae</taxon>
        <taxon>Pleosporales</taxon>
        <taxon>Amniculicolaceae</taxon>
        <taxon>Amniculicola</taxon>
    </lineage>
</organism>
<comment type="subcellular location">
    <subcellularLocation>
        <location evidence="1">Membrane</location>
        <topology evidence="1">Multi-pass membrane protein</topology>
    </subcellularLocation>
</comment>
<dbReference type="Proteomes" id="UP000799779">
    <property type="component" value="Unassembled WGS sequence"/>
</dbReference>
<feature type="transmembrane region" description="Helical" evidence="5">
    <location>
        <begin position="52"/>
        <end position="70"/>
    </location>
</feature>
<dbReference type="GO" id="GO:0004930">
    <property type="term" value="F:G protein-coupled receptor activity"/>
    <property type="evidence" value="ECO:0007669"/>
    <property type="project" value="TreeGrafter"/>
</dbReference>
<feature type="transmembrane region" description="Helical" evidence="5">
    <location>
        <begin position="82"/>
        <end position="101"/>
    </location>
</feature>
<dbReference type="Pfam" id="PF11710">
    <property type="entry name" value="Git3"/>
    <property type="match status" value="1"/>
</dbReference>
<sequence length="160" mass="18117">RLIMLLIFGDLMKATWLFLFAMVSIVHGTIRTHSSFCQASGFLVHYGTEMNYAVLVIAVHSAIQVFRPSQTVRSDGLYPYRYYVYAGALCIPATMAGLAFVNPHWGYMSQGAFCSLPLRPFWYRLALAWIPRYMIAIIILSLAVAIYTHVGFEFRAFSSI</sequence>
<keyword evidence="2 5" id="KW-0812">Transmembrane</keyword>
<evidence type="ECO:0000313" key="8">
    <source>
        <dbReference type="Proteomes" id="UP000799779"/>
    </source>
</evidence>
<dbReference type="PANTHER" id="PTHR23112:SF37">
    <property type="entry name" value="G PROTEIN-COUPLED RECEPTOR GPR1"/>
    <property type="match status" value="1"/>
</dbReference>
<dbReference type="OrthoDB" id="5368598at2759"/>
<feature type="domain" description="Glucose receptor Git3-like N-terminal" evidence="6">
    <location>
        <begin position="2"/>
        <end position="156"/>
    </location>
</feature>
<keyword evidence="4 5" id="KW-0472">Membrane</keyword>
<proteinExistence type="predicted"/>
<reference evidence="7" key="1">
    <citation type="journal article" date="2020" name="Stud. Mycol.">
        <title>101 Dothideomycetes genomes: a test case for predicting lifestyles and emergence of pathogens.</title>
        <authorList>
            <person name="Haridas S."/>
            <person name="Albert R."/>
            <person name="Binder M."/>
            <person name="Bloem J."/>
            <person name="Labutti K."/>
            <person name="Salamov A."/>
            <person name="Andreopoulos B."/>
            <person name="Baker S."/>
            <person name="Barry K."/>
            <person name="Bills G."/>
            <person name="Bluhm B."/>
            <person name="Cannon C."/>
            <person name="Castanera R."/>
            <person name="Culley D."/>
            <person name="Daum C."/>
            <person name="Ezra D."/>
            <person name="Gonzalez J."/>
            <person name="Henrissat B."/>
            <person name="Kuo A."/>
            <person name="Liang C."/>
            <person name="Lipzen A."/>
            <person name="Lutzoni F."/>
            <person name="Magnuson J."/>
            <person name="Mondo S."/>
            <person name="Nolan M."/>
            <person name="Ohm R."/>
            <person name="Pangilinan J."/>
            <person name="Park H.-J."/>
            <person name="Ramirez L."/>
            <person name="Alfaro M."/>
            <person name="Sun H."/>
            <person name="Tritt A."/>
            <person name="Yoshinaga Y."/>
            <person name="Zwiers L.-H."/>
            <person name="Turgeon B."/>
            <person name="Goodwin S."/>
            <person name="Spatafora J."/>
            <person name="Crous P."/>
            <person name="Grigoriev I."/>
        </authorList>
    </citation>
    <scope>NUCLEOTIDE SEQUENCE</scope>
    <source>
        <strain evidence="7">CBS 123094</strain>
    </source>
</reference>
<dbReference type="AlphaFoldDB" id="A0A6A5W3J4"/>
<keyword evidence="3 5" id="KW-1133">Transmembrane helix</keyword>
<dbReference type="EMBL" id="ML977689">
    <property type="protein sequence ID" value="KAF1993705.1"/>
    <property type="molecule type" value="Genomic_DNA"/>
</dbReference>
<dbReference type="InterPro" id="IPR023041">
    <property type="entry name" value="Glucose_rcpt_Git3-like_N"/>
</dbReference>
<feature type="non-terminal residue" evidence="7">
    <location>
        <position position="1"/>
    </location>
</feature>
<keyword evidence="8" id="KW-1185">Reference proteome</keyword>
<accession>A0A6A5W3J4</accession>
<evidence type="ECO:0000256" key="5">
    <source>
        <dbReference type="SAM" id="Phobius"/>
    </source>
</evidence>
<evidence type="ECO:0000256" key="3">
    <source>
        <dbReference type="ARBA" id="ARBA00022989"/>
    </source>
</evidence>
<evidence type="ECO:0000256" key="2">
    <source>
        <dbReference type="ARBA" id="ARBA00022692"/>
    </source>
</evidence>
<evidence type="ECO:0000256" key="4">
    <source>
        <dbReference type="ARBA" id="ARBA00023136"/>
    </source>
</evidence>
<name>A0A6A5W3J4_9PLEO</name>
<dbReference type="GO" id="GO:0005886">
    <property type="term" value="C:plasma membrane"/>
    <property type="evidence" value="ECO:0007669"/>
    <property type="project" value="TreeGrafter"/>
</dbReference>
<feature type="transmembrane region" description="Helical" evidence="5">
    <location>
        <begin position="121"/>
        <end position="147"/>
    </location>
</feature>
<evidence type="ECO:0000313" key="7">
    <source>
        <dbReference type="EMBL" id="KAF1993705.1"/>
    </source>
</evidence>
<protein>
    <recommendedName>
        <fullName evidence="6">Glucose receptor Git3-like N-terminal domain-containing protein</fullName>
    </recommendedName>
</protein>